<dbReference type="Gene3D" id="3.80.10.10">
    <property type="entry name" value="Ribonuclease Inhibitor"/>
    <property type="match status" value="1"/>
</dbReference>
<dbReference type="PANTHER" id="PTHR13318:SF106">
    <property type="entry name" value="F-BOX_LRR-REPEAT PROTEIN 2"/>
    <property type="match status" value="1"/>
</dbReference>
<dbReference type="SUPFAM" id="SSF52047">
    <property type="entry name" value="RNI-like"/>
    <property type="match status" value="1"/>
</dbReference>
<dbReference type="EnsemblPlants" id="AET02653">
    <property type="protein sequence ID" value="AET02653"/>
    <property type="gene ID" value="MTR_8g045190"/>
</dbReference>
<reference evidence="2" key="3">
    <citation type="submission" date="2015-04" db="UniProtKB">
        <authorList>
            <consortium name="EnsemblPlants"/>
        </authorList>
    </citation>
    <scope>IDENTIFICATION</scope>
    <source>
        <strain evidence="2">cv. Jemalong A17</strain>
    </source>
</reference>
<evidence type="ECO:0000313" key="1">
    <source>
        <dbReference type="EMBL" id="AET02653.1"/>
    </source>
</evidence>
<gene>
    <name evidence="2" type="primary">11407227</name>
    <name evidence="1" type="ordered locus">MTR_8g045190</name>
</gene>
<dbReference type="OMA" id="CASARKK"/>
<reference evidence="1 3" key="1">
    <citation type="journal article" date="2011" name="Nature">
        <title>The Medicago genome provides insight into the evolution of rhizobial symbioses.</title>
        <authorList>
            <person name="Young N.D."/>
            <person name="Debelle F."/>
            <person name="Oldroyd G.E."/>
            <person name="Geurts R."/>
            <person name="Cannon S.B."/>
            <person name="Udvardi M.K."/>
            <person name="Benedito V.A."/>
            <person name="Mayer K.F."/>
            <person name="Gouzy J."/>
            <person name="Schoof H."/>
            <person name="Van de Peer Y."/>
            <person name="Proost S."/>
            <person name="Cook D.R."/>
            <person name="Meyers B.C."/>
            <person name="Spannagl M."/>
            <person name="Cheung F."/>
            <person name="De Mita S."/>
            <person name="Krishnakumar V."/>
            <person name="Gundlach H."/>
            <person name="Zhou S."/>
            <person name="Mudge J."/>
            <person name="Bharti A.K."/>
            <person name="Murray J.D."/>
            <person name="Naoumkina M.A."/>
            <person name="Rosen B."/>
            <person name="Silverstein K.A."/>
            <person name="Tang H."/>
            <person name="Rombauts S."/>
            <person name="Zhao P.X."/>
            <person name="Zhou P."/>
            <person name="Barbe V."/>
            <person name="Bardou P."/>
            <person name="Bechner M."/>
            <person name="Bellec A."/>
            <person name="Berger A."/>
            <person name="Berges H."/>
            <person name="Bidwell S."/>
            <person name="Bisseling T."/>
            <person name="Choisne N."/>
            <person name="Couloux A."/>
            <person name="Denny R."/>
            <person name="Deshpande S."/>
            <person name="Dai X."/>
            <person name="Doyle J.J."/>
            <person name="Dudez A.M."/>
            <person name="Farmer A.D."/>
            <person name="Fouteau S."/>
            <person name="Franken C."/>
            <person name="Gibelin C."/>
            <person name="Gish J."/>
            <person name="Goldstein S."/>
            <person name="Gonzalez A.J."/>
            <person name="Green P.J."/>
            <person name="Hallab A."/>
            <person name="Hartog M."/>
            <person name="Hua A."/>
            <person name="Humphray S.J."/>
            <person name="Jeong D.H."/>
            <person name="Jing Y."/>
            <person name="Jocker A."/>
            <person name="Kenton S.M."/>
            <person name="Kim D.J."/>
            <person name="Klee K."/>
            <person name="Lai H."/>
            <person name="Lang C."/>
            <person name="Lin S."/>
            <person name="Macmil S.L."/>
            <person name="Magdelenat G."/>
            <person name="Matthews L."/>
            <person name="McCorrison J."/>
            <person name="Monaghan E.L."/>
            <person name="Mun J.H."/>
            <person name="Najar F.Z."/>
            <person name="Nicholson C."/>
            <person name="Noirot C."/>
            <person name="O'Bleness M."/>
            <person name="Paule C.R."/>
            <person name="Poulain J."/>
            <person name="Prion F."/>
            <person name="Qin B."/>
            <person name="Qu C."/>
            <person name="Retzel E.F."/>
            <person name="Riddle C."/>
            <person name="Sallet E."/>
            <person name="Samain S."/>
            <person name="Samson N."/>
            <person name="Sanders I."/>
            <person name="Saurat O."/>
            <person name="Scarpelli C."/>
            <person name="Schiex T."/>
            <person name="Segurens B."/>
            <person name="Severin A.J."/>
            <person name="Sherrier D.J."/>
            <person name="Shi R."/>
            <person name="Sims S."/>
            <person name="Singer S.R."/>
            <person name="Sinharoy S."/>
            <person name="Sterck L."/>
            <person name="Viollet A."/>
            <person name="Wang B.B."/>
            <person name="Wang K."/>
            <person name="Wang M."/>
            <person name="Wang X."/>
            <person name="Warfsmann J."/>
            <person name="Weissenbach J."/>
            <person name="White D.D."/>
            <person name="White J.D."/>
            <person name="Wiley G.B."/>
            <person name="Wincker P."/>
            <person name="Xing Y."/>
            <person name="Yang L."/>
            <person name="Yao Z."/>
            <person name="Ying F."/>
            <person name="Zhai J."/>
            <person name="Zhou L."/>
            <person name="Zuber A."/>
            <person name="Denarie J."/>
            <person name="Dixon R.A."/>
            <person name="May G.D."/>
            <person name="Schwartz D.C."/>
            <person name="Rogers J."/>
            <person name="Quetier F."/>
            <person name="Town C.D."/>
            <person name="Roe B.A."/>
        </authorList>
    </citation>
    <scope>NUCLEOTIDE SEQUENCE [LARGE SCALE GENOMIC DNA]</scope>
    <source>
        <strain evidence="1">A17</strain>
        <strain evidence="2 3">cv. Jemalong A17</strain>
    </source>
</reference>
<dbReference type="KEGG" id="mtr:11407227"/>
<organism evidence="1 3">
    <name type="scientific">Medicago truncatula</name>
    <name type="common">Barrel medic</name>
    <name type="synonym">Medicago tribuloides</name>
    <dbReference type="NCBI Taxonomy" id="3880"/>
    <lineage>
        <taxon>Eukaryota</taxon>
        <taxon>Viridiplantae</taxon>
        <taxon>Streptophyta</taxon>
        <taxon>Embryophyta</taxon>
        <taxon>Tracheophyta</taxon>
        <taxon>Spermatophyta</taxon>
        <taxon>Magnoliopsida</taxon>
        <taxon>eudicotyledons</taxon>
        <taxon>Gunneridae</taxon>
        <taxon>Pentapetalae</taxon>
        <taxon>rosids</taxon>
        <taxon>fabids</taxon>
        <taxon>Fabales</taxon>
        <taxon>Fabaceae</taxon>
        <taxon>Papilionoideae</taxon>
        <taxon>50 kb inversion clade</taxon>
        <taxon>NPAAA clade</taxon>
        <taxon>Hologalegina</taxon>
        <taxon>IRL clade</taxon>
        <taxon>Trifolieae</taxon>
        <taxon>Medicago</taxon>
    </lineage>
</organism>
<keyword evidence="3" id="KW-1185">Reference proteome</keyword>
<dbReference type="OrthoDB" id="1751573at2759"/>
<evidence type="ECO:0000313" key="3">
    <source>
        <dbReference type="Proteomes" id="UP000002051"/>
    </source>
</evidence>
<accession>G7L7R2</accession>
<dbReference type="PaxDb" id="3880-AET02653"/>
<dbReference type="AlphaFoldDB" id="G7L7R2"/>
<dbReference type="eggNOG" id="KOG1947">
    <property type="taxonomic scope" value="Eukaryota"/>
</dbReference>
<dbReference type="HOGENOM" id="CLU_068558_0_0_1"/>
<proteinExistence type="predicted"/>
<sequence length="270" mass="30539">MTGGAIDLNIKRKKTIAFYLPDECWESVFKFLNVVDDDGNNQRNLEPLSLISKQFLSITNRLIFSLTVSDPAHPPLRHLFHRFTSLASLDLSHYKGDLNKLINKISCFPLKLTSLNLSNHLTIPTNGLQAFSQNITTLTSLTCSHMGNLRSSDLTLIADCFPLLEELDLSKPSVLLIYPIIYPNRMLNGIETLSLSLAKLRKVNLTFHIYMNDQSLLNLFKNLKHLEEAIILRCDEITNAGVASALRERPTLRSLSFTTMDENNVRILIL</sequence>
<name>G7L7R2_MEDTR</name>
<dbReference type="InterPro" id="IPR032675">
    <property type="entry name" value="LRR_dom_sf"/>
</dbReference>
<dbReference type="Proteomes" id="UP000002051">
    <property type="component" value="Chromosome 8"/>
</dbReference>
<evidence type="ECO:0000313" key="2">
    <source>
        <dbReference type="EnsemblPlants" id="AET02653"/>
    </source>
</evidence>
<dbReference type="EMBL" id="CM001224">
    <property type="protein sequence ID" value="AET02653.1"/>
    <property type="molecule type" value="Genomic_DNA"/>
</dbReference>
<dbReference type="PANTHER" id="PTHR13318">
    <property type="entry name" value="PARTNER OF PAIRED, ISOFORM B-RELATED"/>
    <property type="match status" value="1"/>
</dbReference>
<protein>
    <submittedName>
        <fullName evidence="1">RNI superfamily protein, putative</fullName>
    </submittedName>
</protein>
<reference evidence="1 3" key="2">
    <citation type="journal article" date="2014" name="BMC Genomics">
        <title>An improved genome release (version Mt4.0) for the model legume Medicago truncatula.</title>
        <authorList>
            <person name="Tang H."/>
            <person name="Krishnakumar V."/>
            <person name="Bidwell S."/>
            <person name="Rosen B."/>
            <person name="Chan A."/>
            <person name="Zhou S."/>
            <person name="Gentzbittel L."/>
            <person name="Childs K.L."/>
            <person name="Yandell M."/>
            <person name="Gundlach H."/>
            <person name="Mayer K.F."/>
            <person name="Schwartz D.C."/>
            <person name="Town C.D."/>
        </authorList>
    </citation>
    <scope>GENOME REANNOTATION</scope>
    <source>
        <strain evidence="2 3">cv. Jemalong A17</strain>
    </source>
</reference>